<evidence type="ECO:0000313" key="4">
    <source>
        <dbReference type="Proteomes" id="UP000015105"/>
    </source>
</evidence>
<feature type="signal peptide" evidence="2">
    <location>
        <begin position="1"/>
        <end position="27"/>
    </location>
</feature>
<dbReference type="EnsemblPlants" id="AET3Gv20051700.1">
    <property type="protein sequence ID" value="AET3Gv20051700.1"/>
    <property type="gene ID" value="AET3Gv20051700"/>
</dbReference>
<dbReference type="AlphaFoldDB" id="A0A453DRW9"/>
<reference evidence="3" key="4">
    <citation type="submission" date="2019-03" db="UniProtKB">
        <authorList>
            <consortium name="EnsemblPlants"/>
        </authorList>
    </citation>
    <scope>IDENTIFICATION</scope>
</reference>
<reference evidence="3" key="3">
    <citation type="journal article" date="2017" name="Nature">
        <title>Genome sequence of the progenitor of the wheat D genome Aegilops tauschii.</title>
        <authorList>
            <person name="Luo M.C."/>
            <person name="Gu Y.Q."/>
            <person name="Puiu D."/>
            <person name="Wang H."/>
            <person name="Twardziok S.O."/>
            <person name="Deal K.R."/>
            <person name="Huo N."/>
            <person name="Zhu T."/>
            <person name="Wang L."/>
            <person name="Wang Y."/>
            <person name="McGuire P.E."/>
            <person name="Liu S."/>
            <person name="Long H."/>
            <person name="Ramasamy R.K."/>
            <person name="Rodriguez J.C."/>
            <person name="Van S.L."/>
            <person name="Yuan L."/>
            <person name="Wang Z."/>
            <person name="Xia Z."/>
            <person name="Xiao L."/>
            <person name="Anderson O.D."/>
            <person name="Ouyang S."/>
            <person name="Liang Y."/>
            <person name="Zimin A.V."/>
            <person name="Pertea G."/>
            <person name="Qi P."/>
            <person name="Bennetzen J.L."/>
            <person name="Dai X."/>
            <person name="Dawson M.W."/>
            <person name="Muller H.G."/>
            <person name="Kugler K."/>
            <person name="Rivarola-Duarte L."/>
            <person name="Spannagl M."/>
            <person name="Mayer K.F.X."/>
            <person name="Lu F.H."/>
            <person name="Bevan M.W."/>
            <person name="Leroy P."/>
            <person name="Li P."/>
            <person name="You F.M."/>
            <person name="Sun Q."/>
            <person name="Liu Z."/>
            <person name="Lyons E."/>
            <person name="Wicker T."/>
            <person name="Salzberg S.L."/>
            <person name="Devos K.M."/>
            <person name="Dvorak J."/>
        </authorList>
    </citation>
    <scope>NUCLEOTIDE SEQUENCE [LARGE SCALE GENOMIC DNA]</scope>
    <source>
        <strain evidence="3">cv. AL8/78</strain>
    </source>
</reference>
<name>A0A453DRW9_AEGTS</name>
<reference evidence="4" key="1">
    <citation type="journal article" date="2014" name="Science">
        <title>Ancient hybridizations among the ancestral genomes of bread wheat.</title>
        <authorList>
            <consortium name="International Wheat Genome Sequencing Consortium,"/>
            <person name="Marcussen T."/>
            <person name="Sandve S.R."/>
            <person name="Heier L."/>
            <person name="Spannagl M."/>
            <person name="Pfeifer M."/>
            <person name="Jakobsen K.S."/>
            <person name="Wulff B.B."/>
            <person name="Steuernagel B."/>
            <person name="Mayer K.F."/>
            <person name="Olsen O.A."/>
        </authorList>
    </citation>
    <scope>NUCLEOTIDE SEQUENCE [LARGE SCALE GENOMIC DNA]</scope>
    <source>
        <strain evidence="4">cv. AL8/78</strain>
    </source>
</reference>
<accession>A0A453DRW9</accession>
<feature type="region of interest" description="Disordered" evidence="1">
    <location>
        <begin position="35"/>
        <end position="81"/>
    </location>
</feature>
<sequence length="103" mass="10761">MAMAPSARVSLMLAVVLVCALLATSHAEATGGLVCNPLQDKTCKPGDPKAPENTEEGGGFGARLSSPPIPGHGMIDEDIDDELPSFSTHKTILGHWEDPVLEV</sequence>
<keyword evidence="2" id="KW-0732">Signal</keyword>
<dbReference type="Proteomes" id="UP000015105">
    <property type="component" value="Chromosome 3D"/>
</dbReference>
<feature type="compositionally biased region" description="Basic and acidic residues" evidence="1">
    <location>
        <begin position="41"/>
        <end position="52"/>
    </location>
</feature>
<feature type="chain" id="PRO_5019013354" evidence="2">
    <location>
        <begin position="28"/>
        <end position="103"/>
    </location>
</feature>
<proteinExistence type="predicted"/>
<evidence type="ECO:0000256" key="1">
    <source>
        <dbReference type="SAM" id="MobiDB-lite"/>
    </source>
</evidence>
<reference evidence="3" key="5">
    <citation type="journal article" date="2021" name="G3 (Bethesda)">
        <title>Aegilops tauschii genome assembly Aet v5.0 features greater sequence contiguity and improved annotation.</title>
        <authorList>
            <person name="Wang L."/>
            <person name="Zhu T."/>
            <person name="Rodriguez J.C."/>
            <person name="Deal K.R."/>
            <person name="Dubcovsky J."/>
            <person name="McGuire P.E."/>
            <person name="Lux T."/>
            <person name="Spannagl M."/>
            <person name="Mayer K.F.X."/>
            <person name="Baldrich P."/>
            <person name="Meyers B.C."/>
            <person name="Huo N."/>
            <person name="Gu Y.Q."/>
            <person name="Zhou H."/>
            <person name="Devos K.M."/>
            <person name="Bennetzen J.L."/>
            <person name="Unver T."/>
            <person name="Budak H."/>
            <person name="Gulick P.J."/>
            <person name="Galiba G."/>
            <person name="Kalapos B."/>
            <person name="Nelson D.R."/>
            <person name="Li P."/>
            <person name="You F.M."/>
            <person name="Luo M.C."/>
            <person name="Dvorak J."/>
        </authorList>
    </citation>
    <scope>NUCLEOTIDE SEQUENCE [LARGE SCALE GENOMIC DNA]</scope>
    <source>
        <strain evidence="3">cv. AL8/78</strain>
    </source>
</reference>
<evidence type="ECO:0000256" key="2">
    <source>
        <dbReference type="SAM" id="SignalP"/>
    </source>
</evidence>
<reference evidence="4" key="2">
    <citation type="journal article" date="2017" name="Nat. Plants">
        <title>The Aegilops tauschii genome reveals multiple impacts of transposons.</title>
        <authorList>
            <person name="Zhao G."/>
            <person name="Zou C."/>
            <person name="Li K."/>
            <person name="Wang K."/>
            <person name="Li T."/>
            <person name="Gao L."/>
            <person name="Zhang X."/>
            <person name="Wang H."/>
            <person name="Yang Z."/>
            <person name="Liu X."/>
            <person name="Jiang W."/>
            <person name="Mao L."/>
            <person name="Kong X."/>
            <person name="Jiao Y."/>
            <person name="Jia J."/>
        </authorList>
    </citation>
    <scope>NUCLEOTIDE SEQUENCE [LARGE SCALE GENOMIC DNA]</scope>
    <source>
        <strain evidence="4">cv. AL8/78</strain>
    </source>
</reference>
<organism evidence="3 4">
    <name type="scientific">Aegilops tauschii subsp. strangulata</name>
    <name type="common">Goatgrass</name>
    <dbReference type="NCBI Taxonomy" id="200361"/>
    <lineage>
        <taxon>Eukaryota</taxon>
        <taxon>Viridiplantae</taxon>
        <taxon>Streptophyta</taxon>
        <taxon>Embryophyta</taxon>
        <taxon>Tracheophyta</taxon>
        <taxon>Spermatophyta</taxon>
        <taxon>Magnoliopsida</taxon>
        <taxon>Liliopsida</taxon>
        <taxon>Poales</taxon>
        <taxon>Poaceae</taxon>
        <taxon>BOP clade</taxon>
        <taxon>Pooideae</taxon>
        <taxon>Triticodae</taxon>
        <taxon>Triticeae</taxon>
        <taxon>Triticinae</taxon>
        <taxon>Aegilops</taxon>
    </lineage>
</organism>
<protein>
    <submittedName>
        <fullName evidence="3">Uncharacterized protein</fullName>
    </submittedName>
</protein>
<dbReference type="Gramene" id="AET3Gv20051700.1">
    <property type="protein sequence ID" value="AET3Gv20051700.1"/>
    <property type="gene ID" value="AET3Gv20051700"/>
</dbReference>
<keyword evidence="4" id="KW-1185">Reference proteome</keyword>
<evidence type="ECO:0000313" key="3">
    <source>
        <dbReference type="EnsemblPlants" id="AET3Gv20051700.1"/>
    </source>
</evidence>